<keyword evidence="2 5" id="KW-0328">Glycosyltransferase</keyword>
<dbReference type="STRING" id="42156.A0A3P6SM41"/>
<accession>A0A3P6SM41</accession>
<dbReference type="OMA" id="EPRPNCC"/>
<dbReference type="Pfam" id="PF00201">
    <property type="entry name" value="UDPGT"/>
    <property type="match status" value="1"/>
</dbReference>
<dbReference type="InterPro" id="IPR035595">
    <property type="entry name" value="UDP_glycos_trans_CS"/>
</dbReference>
<dbReference type="OrthoDB" id="5835829at2759"/>
<reference evidence="7 8" key="1">
    <citation type="submission" date="2018-08" db="EMBL/GenBank/DDBJ databases">
        <authorList>
            <person name="Laetsch R D."/>
            <person name="Stevens L."/>
            <person name="Kumar S."/>
            <person name="Blaxter L. M."/>
        </authorList>
    </citation>
    <scope>NUCLEOTIDE SEQUENCE [LARGE SCALE GENOMIC DNA]</scope>
</reference>
<evidence type="ECO:0000256" key="3">
    <source>
        <dbReference type="ARBA" id="ARBA00022679"/>
    </source>
</evidence>
<keyword evidence="8" id="KW-1185">Reference proteome</keyword>
<dbReference type="SUPFAM" id="SSF53756">
    <property type="entry name" value="UDP-Glycosyltransferase/glycogen phosphorylase"/>
    <property type="match status" value="1"/>
</dbReference>
<dbReference type="PROSITE" id="PS00375">
    <property type="entry name" value="UDPGT"/>
    <property type="match status" value="1"/>
</dbReference>
<dbReference type="GO" id="GO:0015020">
    <property type="term" value="F:glucuronosyltransferase activity"/>
    <property type="evidence" value="ECO:0007669"/>
    <property type="project" value="UniProtKB-EC"/>
</dbReference>
<evidence type="ECO:0000256" key="2">
    <source>
        <dbReference type="ARBA" id="ARBA00022676"/>
    </source>
</evidence>
<dbReference type="EC" id="2.4.1.17" evidence="6"/>
<protein>
    <recommendedName>
        <fullName evidence="6">UDP-glucuronosyltransferase</fullName>
        <ecNumber evidence="6">2.4.1.17</ecNumber>
    </recommendedName>
</protein>
<gene>
    <name evidence="7" type="ORF">NLS_LOCUS666</name>
</gene>
<keyword evidence="3 5" id="KW-0808">Transferase</keyword>
<dbReference type="AlphaFoldDB" id="A0A3P6SM41"/>
<evidence type="ECO:0000256" key="5">
    <source>
        <dbReference type="RuleBase" id="RU003718"/>
    </source>
</evidence>
<dbReference type="InterPro" id="IPR050271">
    <property type="entry name" value="UDP-glycosyltransferase"/>
</dbReference>
<evidence type="ECO:0000256" key="1">
    <source>
        <dbReference type="ARBA" id="ARBA00009995"/>
    </source>
</evidence>
<name>A0A3P6SM41_LITSI</name>
<comment type="subcellular location">
    <subcellularLocation>
        <location evidence="6">Membrane</location>
        <topology evidence="6">Single-pass membrane protein</topology>
    </subcellularLocation>
</comment>
<dbReference type="Proteomes" id="UP000277928">
    <property type="component" value="Unassembled WGS sequence"/>
</dbReference>
<dbReference type="PANTHER" id="PTHR48043">
    <property type="entry name" value="EG:EG0003.4 PROTEIN-RELATED"/>
    <property type="match status" value="1"/>
</dbReference>
<dbReference type="EMBL" id="UYRX01000018">
    <property type="protein sequence ID" value="VDK69150.1"/>
    <property type="molecule type" value="Genomic_DNA"/>
</dbReference>
<proteinExistence type="inferred from homology"/>
<comment type="catalytic activity">
    <reaction evidence="4 6">
        <text>glucuronate acceptor + UDP-alpha-D-glucuronate = acceptor beta-D-glucuronoside + UDP + H(+)</text>
        <dbReference type="Rhea" id="RHEA:21032"/>
        <dbReference type="ChEBI" id="CHEBI:15378"/>
        <dbReference type="ChEBI" id="CHEBI:58052"/>
        <dbReference type="ChEBI" id="CHEBI:58223"/>
        <dbReference type="ChEBI" id="CHEBI:132367"/>
        <dbReference type="ChEBI" id="CHEBI:132368"/>
        <dbReference type="EC" id="2.4.1.17"/>
    </reaction>
</comment>
<sequence>MHSYEALLVVLLAESIASYKILIFSPRLGYSHVNFMGRIADILVEAGHDVAVFVPDLNPDVSNNGSSLAKIIRKRFPNNQYFEKNSSKMIWKKKGDSILQVTRLYRRLADAQRMSCQKHLEDEKLMDSLRAEHYDLGVTEHISFCGYAIFKKIALKNYVTAMAINLMEVSSDHFGVSSNPSYVPASFSSKSDKMNYFDRLTNVIIYTITYGLTKIIWEPTAQSLQHHLPNEFDYIEVVKQSSLVFVNTEELLEFPRLVSRKVVFVGGIAVSEASPLTEDYQQLMDRSEHGVILVSFGTVVKSKDMDSDVKEIFEGAFQQLSEITFIWKYEIEKRDVYLSNVVKRNWVPQNDLLNHRNLLGFVSHCGQNSLMESINAGVPLICIPLYADQFRNSRAAESRNVALVLNKENLTANDLASALKTIIYDESYRKSAEKLKTMIRQKPMSARERLVKYTEFVIKYGPFDNFSVAGSELNIFQYFLVDVLIVIVPLVLLMIYISANLTLRLFFLFFSVSRILTRRLFSVEG</sequence>
<evidence type="ECO:0000313" key="7">
    <source>
        <dbReference type="EMBL" id="VDK69150.1"/>
    </source>
</evidence>
<dbReference type="InterPro" id="IPR002213">
    <property type="entry name" value="UDP_glucos_trans"/>
</dbReference>
<dbReference type="GO" id="GO:0016020">
    <property type="term" value="C:membrane"/>
    <property type="evidence" value="ECO:0007669"/>
    <property type="project" value="UniProtKB-SubCell"/>
</dbReference>
<evidence type="ECO:0000313" key="8">
    <source>
        <dbReference type="Proteomes" id="UP000277928"/>
    </source>
</evidence>
<evidence type="ECO:0000256" key="4">
    <source>
        <dbReference type="ARBA" id="ARBA00047475"/>
    </source>
</evidence>
<comment type="similarity">
    <text evidence="1 5">Belongs to the UDP-glycosyltransferase family.</text>
</comment>
<dbReference type="CDD" id="cd03784">
    <property type="entry name" value="GT1_Gtf-like"/>
    <property type="match status" value="1"/>
</dbReference>
<evidence type="ECO:0000256" key="6">
    <source>
        <dbReference type="RuleBase" id="RU362059"/>
    </source>
</evidence>
<dbReference type="PANTHER" id="PTHR48043:SF145">
    <property type="entry name" value="FI06409P-RELATED"/>
    <property type="match status" value="1"/>
</dbReference>
<organism evidence="7 8">
    <name type="scientific">Litomosoides sigmodontis</name>
    <name type="common">Filarial nematode worm</name>
    <dbReference type="NCBI Taxonomy" id="42156"/>
    <lineage>
        <taxon>Eukaryota</taxon>
        <taxon>Metazoa</taxon>
        <taxon>Ecdysozoa</taxon>
        <taxon>Nematoda</taxon>
        <taxon>Chromadorea</taxon>
        <taxon>Rhabditida</taxon>
        <taxon>Spirurina</taxon>
        <taxon>Spiruromorpha</taxon>
        <taxon>Filarioidea</taxon>
        <taxon>Onchocercidae</taxon>
        <taxon>Litomosoides</taxon>
    </lineage>
</organism>
<dbReference type="FunFam" id="3.40.50.2000:FF:000021">
    <property type="entry name" value="UDP-glucuronosyltransferase"/>
    <property type="match status" value="1"/>
</dbReference>
<dbReference type="Gene3D" id="3.40.50.2000">
    <property type="entry name" value="Glycogen Phosphorylase B"/>
    <property type="match status" value="1"/>
</dbReference>